<dbReference type="InterPro" id="IPR046914">
    <property type="entry name" value="ABC-3C_CTD6"/>
</dbReference>
<evidence type="ECO:0000313" key="2">
    <source>
        <dbReference type="EMBL" id="AEG61781.1"/>
    </source>
</evidence>
<dbReference type="EMBL" id="CP002780">
    <property type="protein sequence ID" value="AEG61781.1"/>
    <property type="molecule type" value="Genomic_DNA"/>
</dbReference>
<sequence>MSRLCFGTYAKILQSVMQEPNDNQAIADLLLGLMTDNEQVIPKVVSRLFNFKQEVPKAIVAEASSPRVVQGAYKYFNEKIVAFLNPHNKDELLPHMTKLIKDDSTITADKKKALLGKATPETLAEFLADTFLYALHRPNKLPTGDADKKISSELIAALNDIEKLQEILSRFPRPAALEIPEEVESDELTYVTELLAAYADAEGIAYLPKESLTQYPKYKADFERRRKDYYAAETIRRGSRDVFGEKDPDQFDVLKDETYDGVIDVHSQDFPHGFARLNKVMAQAATIRVDKCLLSRLPDWIGASEKKGVCHILVNDKRIRGWVANDE</sequence>
<accession>F6DMM0</accession>
<dbReference type="HOGENOM" id="CLU_849236_0_0_9"/>
<gene>
    <name evidence="2" type="ordered locus">Desru_3578</name>
</gene>
<reference evidence="3" key="1">
    <citation type="submission" date="2011-05" db="EMBL/GenBank/DDBJ databases">
        <title>Complete sequence of Desulfotomaculum ruminis DSM 2154.</title>
        <authorList>
            <person name="Lucas S."/>
            <person name="Copeland A."/>
            <person name="Lapidus A."/>
            <person name="Cheng J.-F."/>
            <person name="Goodwin L."/>
            <person name="Pitluck S."/>
            <person name="Lu M."/>
            <person name="Detter J.C."/>
            <person name="Han C."/>
            <person name="Tapia R."/>
            <person name="Land M."/>
            <person name="Hauser L."/>
            <person name="Kyrpides N."/>
            <person name="Ivanova N."/>
            <person name="Mikhailova N."/>
            <person name="Pagani I."/>
            <person name="Stams A.J.M."/>
            <person name="Plugge C.M."/>
            <person name="Muyzer G."/>
            <person name="Kuever J."/>
            <person name="Parshina S.N."/>
            <person name="Ivanova A.E."/>
            <person name="Nazina T.N."/>
            <person name="Brambilla E."/>
            <person name="Spring S."/>
            <person name="Klenk H.-P."/>
            <person name="Woyke T."/>
        </authorList>
    </citation>
    <scope>NUCLEOTIDE SEQUENCE [LARGE SCALE GENOMIC DNA]</scope>
    <source>
        <strain evidence="3">ATCC 23193 / DSM 2154 / NCIB 8452 / DL</strain>
    </source>
</reference>
<keyword evidence="3" id="KW-1185">Reference proteome</keyword>
<dbReference type="eggNOG" id="ENOG502Z9QP">
    <property type="taxonomic scope" value="Bacteria"/>
</dbReference>
<reference evidence="2 3" key="2">
    <citation type="journal article" date="2012" name="Stand. Genomic Sci.">
        <title>Complete genome sequence of the sulfate-reducing firmicute Desulfotomaculum ruminis type strain (DL(T)).</title>
        <authorList>
            <person name="Spring S."/>
            <person name="Visser M."/>
            <person name="Lu M."/>
            <person name="Copeland A."/>
            <person name="Lapidus A."/>
            <person name="Lucas S."/>
            <person name="Cheng J.F."/>
            <person name="Han C."/>
            <person name="Tapia R."/>
            <person name="Goodwin L.A."/>
            <person name="Pitluck S."/>
            <person name="Ivanova N."/>
            <person name="Land M."/>
            <person name="Hauser L."/>
            <person name="Larimer F."/>
            <person name="Rohde M."/>
            <person name="Goker M."/>
            <person name="Detter J.C."/>
            <person name="Kyrpides N.C."/>
            <person name="Woyke T."/>
            <person name="Schaap P.J."/>
            <person name="Plugge C.M."/>
            <person name="Muyzer G."/>
            <person name="Kuever J."/>
            <person name="Pereira I.A."/>
            <person name="Parshina S.N."/>
            <person name="Bernier-Latmani R."/>
            <person name="Stams A.J."/>
            <person name="Klenk H.P."/>
        </authorList>
    </citation>
    <scope>NUCLEOTIDE SEQUENCE [LARGE SCALE GENOMIC DNA]</scope>
    <source>
        <strain evidence="3">ATCC 23193 / DSM 2154 / NCIB 8452 / DL</strain>
    </source>
</reference>
<name>F6DMM0_DESRL</name>
<organism evidence="2 3">
    <name type="scientific">Desulforamulus ruminis (strain ATCC 23193 / DSM 2154 / NCIMB 8452 / DL)</name>
    <name type="common">Desulfotomaculum ruminis</name>
    <dbReference type="NCBI Taxonomy" id="696281"/>
    <lineage>
        <taxon>Bacteria</taxon>
        <taxon>Bacillati</taxon>
        <taxon>Bacillota</taxon>
        <taxon>Clostridia</taxon>
        <taxon>Eubacteriales</taxon>
        <taxon>Peptococcaceae</taxon>
        <taxon>Desulforamulus</taxon>
    </lineage>
</organism>
<dbReference type="AlphaFoldDB" id="F6DMM0"/>
<feature type="domain" description="ABC-three component systems C-terminal" evidence="1">
    <location>
        <begin position="187"/>
        <end position="322"/>
    </location>
</feature>
<evidence type="ECO:0000313" key="3">
    <source>
        <dbReference type="Proteomes" id="UP000009234"/>
    </source>
</evidence>
<dbReference type="Proteomes" id="UP000009234">
    <property type="component" value="Chromosome"/>
</dbReference>
<protein>
    <recommendedName>
        <fullName evidence="1">ABC-three component systems C-terminal domain-containing protein</fullName>
    </recommendedName>
</protein>
<dbReference type="STRING" id="696281.Desru_3578"/>
<evidence type="ECO:0000259" key="1">
    <source>
        <dbReference type="Pfam" id="PF20282"/>
    </source>
</evidence>
<dbReference type="KEGG" id="dru:Desru_3578"/>
<dbReference type="OrthoDB" id="3242664at2"/>
<dbReference type="Pfam" id="PF20282">
    <property type="entry name" value="CTD6"/>
    <property type="match status" value="1"/>
</dbReference>
<proteinExistence type="predicted"/>
<dbReference type="RefSeq" id="WP_013843527.1">
    <property type="nucleotide sequence ID" value="NC_015589.1"/>
</dbReference>